<keyword evidence="2" id="KW-1185">Reference proteome</keyword>
<reference evidence="1 2" key="1">
    <citation type="submission" date="2019-05" db="EMBL/GenBank/DDBJ databases">
        <title>Another draft genome of Portunus trituberculatus and its Hox gene families provides insights of decapod evolution.</title>
        <authorList>
            <person name="Jeong J.-H."/>
            <person name="Song I."/>
            <person name="Kim S."/>
            <person name="Choi T."/>
            <person name="Kim D."/>
            <person name="Ryu S."/>
            <person name="Kim W."/>
        </authorList>
    </citation>
    <scope>NUCLEOTIDE SEQUENCE [LARGE SCALE GENOMIC DNA]</scope>
    <source>
        <tissue evidence="1">Muscle</tissue>
    </source>
</reference>
<protein>
    <submittedName>
        <fullName evidence="1">Uncharacterized protein</fullName>
    </submittedName>
</protein>
<evidence type="ECO:0000313" key="1">
    <source>
        <dbReference type="EMBL" id="MPC07742.1"/>
    </source>
</evidence>
<dbReference type="AlphaFoldDB" id="A0A5B7CDR3"/>
<accession>A0A5B7CDR3</accession>
<dbReference type="Proteomes" id="UP000324222">
    <property type="component" value="Unassembled WGS sequence"/>
</dbReference>
<gene>
    <name evidence="1" type="ORF">E2C01_000309</name>
</gene>
<comment type="caution">
    <text evidence="1">The sequence shown here is derived from an EMBL/GenBank/DDBJ whole genome shotgun (WGS) entry which is preliminary data.</text>
</comment>
<organism evidence="1 2">
    <name type="scientific">Portunus trituberculatus</name>
    <name type="common">Swimming crab</name>
    <name type="synonym">Neptunus trituberculatus</name>
    <dbReference type="NCBI Taxonomy" id="210409"/>
    <lineage>
        <taxon>Eukaryota</taxon>
        <taxon>Metazoa</taxon>
        <taxon>Ecdysozoa</taxon>
        <taxon>Arthropoda</taxon>
        <taxon>Crustacea</taxon>
        <taxon>Multicrustacea</taxon>
        <taxon>Malacostraca</taxon>
        <taxon>Eumalacostraca</taxon>
        <taxon>Eucarida</taxon>
        <taxon>Decapoda</taxon>
        <taxon>Pleocyemata</taxon>
        <taxon>Brachyura</taxon>
        <taxon>Eubrachyura</taxon>
        <taxon>Portunoidea</taxon>
        <taxon>Portunidae</taxon>
        <taxon>Portuninae</taxon>
        <taxon>Portunus</taxon>
    </lineage>
</organism>
<sequence length="95" mass="10787">MQHEDEDVKMKNVVTTMGHQDVKVKNVSVVMVAVAKLSIQTYEYCNELDCDAVVDSAVPNEIRATVATPSLTNIQYNPRRKHLSDPTHYTWPTRN</sequence>
<proteinExistence type="predicted"/>
<dbReference type="EMBL" id="VSRR010000007">
    <property type="protein sequence ID" value="MPC07742.1"/>
    <property type="molecule type" value="Genomic_DNA"/>
</dbReference>
<evidence type="ECO:0000313" key="2">
    <source>
        <dbReference type="Proteomes" id="UP000324222"/>
    </source>
</evidence>
<name>A0A5B7CDR3_PORTR</name>